<evidence type="ECO:0000256" key="1">
    <source>
        <dbReference type="ARBA" id="ARBA00006869"/>
    </source>
</evidence>
<dbReference type="Pfam" id="PF17074">
    <property type="entry name" value="Darcynin"/>
    <property type="match status" value="1"/>
</dbReference>
<dbReference type="KEGG" id="upv:EJN92_08200"/>
<dbReference type="Proteomes" id="UP000275663">
    <property type="component" value="Chromosome"/>
</dbReference>
<sequence>MPSAKNKPAAVTPLTIFWLVKATPHWLALAPHGEGGRFAFVDAIIKPILARYPGVQLRFFDAEAYATLCSDVMMWQLSNREEYQALVEALRETEFWDHYFQVLHILPTVEDGYASHYQHSRAQDLAELA</sequence>
<dbReference type="RefSeq" id="WP_126127371.1">
    <property type="nucleotide sequence ID" value="NZ_CP034464.1"/>
</dbReference>
<reference evidence="2 3" key="1">
    <citation type="journal article" date="2011" name="Int. J. Syst. Evol. Microbiol.">
        <title>Description of Undibacterium oligocarboniphilum sp. nov., isolated from purified water, and Undibacterium pigrum strain CCUG 49012 as the type strain of Undibacterium parvum sp. nov., and emended descriptions of the genus Undibacterium and the species Undibacterium pigrum.</title>
        <authorList>
            <person name="Eder W."/>
            <person name="Wanner G."/>
            <person name="Ludwig W."/>
            <person name="Busse H.J."/>
            <person name="Ziemke-Kageler F."/>
            <person name="Lang E."/>
        </authorList>
    </citation>
    <scope>NUCLEOTIDE SEQUENCE [LARGE SCALE GENOMIC DNA]</scope>
    <source>
        <strain evidence="2 3">DSM 23061</strain>
    </source>
</reference>
<dbReference type="InterPro" id="IPR031409">
    <property type="entry name" value="Darcynin"/>
</dbReference>
<dbReference type="AlphaFoldDB" id="A0A3S9HIS0"/>
<gene>
    <name evidence="2" type="ORF">EJN92_08200</name>
</gene>
<evidence type="ECO:0008006" key="4">
    <source>
        <dbReference type="Google" id="ProtNLM"/>
    </source>
</evidence>
<keyword evidence="3" id="KW-1185">Reference proteome</keyword>
<name>A0A3S9HIS0_9BURK</name>
<dbReference type="OrthoDB" id="117791at2"/>
<evidence type="ECO:0000313" key="3">
    <source>
        <dbReference type="Proteomes" id="UP000275663"/>
    </source>
</evidence>
<dbReference type="EMBL" id="CP034464">
    <property type="protein sequence ID" value="AZP11989.1"/>
    <property type="molecule type" value="Genomic_DNA"/>
</dbReference>
<evidence type="ECO:0000313" key="2">
    <source>
        <dbReference type="EMBL" id="AZP11989.1"/>
    </source>
</evidence>
<comment type="similarity">
    <text evidence="1">Belongs to the darcynin family.</text>
</comment>
<accession>A0A3S9HIS0</accession>
<protein>
    <recommendedName>
        <fullName evidence="4">Darcynin</fullName>
    </recommendedName>
</protein>
<organism evidence="2 3">
    <name type="scientific">Undibacterium parvum</name>
    <dbReference type="NCBI Taxonomy" id="401471"/>
    <lineage>
        <taxon>Bacteria</taxon>
        <taxon>Pseudomonadati</taxon>
        <taxon>Pseudomonadota</taxon>
        <taxon>Betaproteobacteria</taxon>
        <taxon>Burkholderiales</taxon>
        <taxon>Oxalobacteraceae</taxon>
        <taxon>Undibacterium</taxon>
    </lineage>
</organism>
<proteinExistence type="inferred from homology"/>